<keyword evidence="2" id="KW-1133">Transmembrane helix</keyword>
<dbReference type="AlphaFoldDB" id="D2R6R7"/>
<protein>
    <recommendedName>
        <fullName evidence="3">VWFA domain-containing protein</fullName>
    </recommendedName>
</protein>
<dbReference type="KEGG" id="psl:Psta_2699"/>
<evidence type="ECO:0000256" key="1">
    <source>
        <dbReference type="SAM" id="MobiDB-lite"/>
    </source>
</evidence>
<dbReference type="Gene3D" id="3.40.50.410">
    <property type="entry name" value="von Willebrand factor, type A domain"/>
    <property type="match status" value="1"/>
</dbReference>
<dbReference type="HOGENOM" id="CLU_017817_0_0_0"/>
<dbReference type="OrthoDB" id="7052926at2"/>
<dbReference type="eggNOG" id="COG1874">
    <property type="taxonomic scope" value="Bacteria"/>
</dbReference>
<feature type="transmembrane region" description="Helical" evidence="2">
    <location>
        <begin position="20"/>
        <end position="41"/>
    </location>
</feature>
<feature type="transmembrane region" description="Helical" evidence="2">
    <location>
        <begin position="778"/>
        <end position="800"/>
    </location>
</feature>
<dbReference type="Pfam" id="PF07584">
    <property type="entry name" value="BatA"/>
    <property type="match status" value="1"/>
</dbReference>
<dbReference type="eggNOG" id="COG2304">
    <property type="taxonomic scope" value="Bacteria"/>
</dbReference>
<dbReference type="Proteomes" id="UP000001887">
    <property type="component" value="Chromosome"/>
</dbReference>
<dbReference type="InterPro" id="IPR002035">
    <property type="entry name" value="VWF_A"/>
</dbReference>
<dbReference type="EMBL" id="CP001848">
    <property type="protein sequence ID" value="ADB17367.1"/>
    <property type="molecule type" value="Genomic_DNA"/>
</dbReference>
<dbReference type="PANTHER" id="PTHR37464:SF1">
    <property type="entry name" value="BLL2463 PROTEIN"/>
    <property type="match status" value="1"/>
</dbReference>
<dbReference type="PROSITE" id="PS50234">
    <property type="entry name" value="VWFA"/>
    <property type="match status" value="1"/>
</dbReference>
<evidence type="ECO:0000313" key="4">
    <source>
        <dbReference type="EMBL" id="ADB17367.1"/>
    </source>
</evidence>
<evidence type="ECO:0000256" key="2">
    <source>
        <dbReference type="SAM" id="Phobius"/>
    </source>
</evidence>
<proteinExistence type="predicted"/>
<dbReference type="SUPFAM" id="SSF53300">
    <property type="entry name" value="vWA-like"/>
    <property type="match status" value="1"/>
</dbReference>
<dbReference type="InterPro" id="IPR024163">
    <property type="entry name" value="Aerotolerance_reg_N"/>
</dbReference>
<keyword evidence="2" id="KW-0472">Membrane</keyword>
<sequence length="804" mass="87905">MLELLSSPSLAWPMFALFEGWMVNPGIFLAGLAAIAIPILIHLLNKRKFKIVDWAAMDFLLDADKKNRRRIRIENILLLLLRCLAVALLGALLARPFFPTALTAGLLDANQFERIILLDDSLSMKTRQGNESSWEIARTRLVDLVRSLADDDSDNSVTLIVTSKPDQPLLASTHLSDETIDDVVSTIEKLEPSDRAASLDVALKELEDSLTETPSNINRVLYIVTDLRERDWKASDTTAETPIKVLERVSKLVNGSYVITAGDSGDRNLIVTEVRPEGTLVAGVSSRFDVLVSNPSATEVRDVRVKFTAGDALPLENTIEKIPAGQSAAATFSFTFSSDESATGAEADLEPREVKIELAPEMDAESDSLAGDSVAYFPARVVRGIPALIVDGDPSASFGRSESFYLKRALSPLGPVPSGVAVDVITENELEAAQLDKYEVIFLCNVYRLGDKTLENLLRLERWTEAGGGLVIFPGDQIDEQFFNDNYYRDGAGLSPLRLENVRGDETENTWVSLRVEQPQHPVLSIFAGQNNPFLDNMKVFRWWASAPKKEQLGSSVSIPARFSDPDSSPAIAEKGMGRGRTMVLAMPADADWTNWTSDPSYLLTMQELVRYMSGSSGESASVRVGEPLRQKIDLAQFEIDVSVKGPANREANLQAQPPEDGAPSPGKPAEAPKSTPVPAEPVSLQKGNVAPTADSSATVWLAEYADVNTAGFYQMKLTRRDGAEQPVLFAANVDPTEGNLKAVDRDSFRRQLAGANVQLIDAEEAAGLGSVGAQSEVWWYLLWAVVAILSGEQLLGWWFGRRR</sequence>
<reference evidence="4 5" key="1">
    <citation type="journal article" date="2009" name="Stand. Genomic Sci.">
        <title>Complete genome sequence of Pirellula staleyi type strain (ATCC 27377).</title>
        <authorList>
            <person name="Clum A."/>
            <person name="Tindall B.J."/>
            <person name="Sikorski J."/>
            <person name="Ivanova N."/>
            <person name="Mavrommatis K."/>
            <person name="Lucas S."/>
            <person name="Glavina del Rio T."/>
            <person name="Nolan M."/>
            <person name="Chen F."/>
            <person name="Tice H."/>
            <person name="Pitluck S."/>
            <person name="Cheng J.F."/>
            <person name="Chertkov O."/>
            <person name="Brettin T."/>
            <person name="Han C."/>
            <person name="Detter J.C."/>
            <person name="Kuske C."/>
            <person name="Bruce D."/>
            <person name="Goodwin L."/>
            <person name="Ovchinikova G."/>
            <person name="Pati A."/>
            <person name="Mikhailova N."/>
            <person name="Chen A."/>
            <person name="Palaniappan K."/>
            <person name="Land M."/>
            <person name="Hauser L."/>
            <person name="Chang Y.J."/>
            <person name="Jeffries C.D."/>
            <person name="Chain P."/>
            <person name="Rohde M."/>
            <person name="Goker M."/>
            <person name="Bristow J."/>
            <person name="Eisen J.A."/>
            <person name="Markowitz V."/>
            <person name="Hugenholtz P."/>
            <person name="Kyrpides N.C."/>
            <person name="Klenk H.P."/>
            <person name="Lapidus A."/>
        </authorList>
    </citation>
    <scope>NUCLEOTIDE SEQUENCE [LARGE SCALE GENOMIC DNA]</scope>
    <source>
        <strain evidence="5">ATCC 27377 / DSM 6068 / ICPB 4128</strain>
    </source>
</reference>
<keyword evidence="2" id="KW-0812">Transmembrane</keyword>
<dbReference type="Gene3D" id="3.40.50.880">
    <property type="match status" value="1"/>
</dbReference>
<accession>D2R6R7</accession>
<dbReference type="InterPro" id="IPR036465">
    <property type="entry name" value="vWFA_dom_sf"/>
</dbReference>
<dbReference type="PANTHER" id="PTHR37464">
    <property type="entry name" value="BLL2463 PROTEIN"/>
    <property type="match status" value="1"/>
</dbReference>
<feature type="transmembrane region" description="Helical" evidence="2">
    <location>
        <begin position="76"/>
        <end position="98"/>
    </location>
</feature>
<dbReference type="SUPFAM" id="SSF52317">
    <property type="entry name" value="Class I glutamine amidotransferase-like"/>
    <property type="match status" value="1"/>
</dbReference>
<dbReference type="InterPro" id="IPR029062">
    <property type="entry name" value="Class_I_gatase-like"/>
</dbReference>
<evidence type="ECO:0000259" key="3">
    <source>
        <dbReference type="PROSITE" id="PS50234"/>
    </source>
</evidence>
<dbReference type="CDD" id="cd03143">
    <property type="entry name" value="A4_beta-galactosidase_middle_domain"/>
    <property type="match status" value="1"/>
</dbReference>
<feature type="domain" description="VWFA" evidence="3">
    <location>
        <begin position="113"/>
        <end position="322"/>
    </location>
</feature>
<dbReference type="Pfam" id="PF13519">
    <property type="entry name" value="VWA_2"/>
    <property type="match status" value="1"/>
</dbReference>
<feature type="region of interest" description="Disordered" evidence="1">
    <location>
        <begin position="652"/>
        <end position="691"/>
    </location>
</feature>
<gene>
    <name evidence="4" type="ordered locus">Psta_2699</name>
</gene>
<dbReference type="InterPro" id="IPR011933">
    <property type="entry name" value="Double_TM_dom"/>
</dbReference>
<evidence type="ECO:0000313" key="5">
    <source>
        <dbReference type="Proteomes" id="UP000001887"/>
    </source>
</evidence>
<keyword evidence="5" id="KW-1185">Reference proteome</keyword>
<dbReference type="NCBIfam" id="TIGR02226">
    <property type="entry name" value="two_anch"/>
    <property type="match status" value="1"/>
</dbReference>
<dbReference type="STRING" id="530564.Psta_2699"/>
<organism evidence="4 5">
    <name type="scientific">Pirellula staleyi (strain ATCC 27377 / DSM 6068 / ICPB 4128)</name>
    <name type="common">Pirella staleyi</name>
    <dbReference type="NCBI Taxonomy" id="530564"/>
    <lineage>
        <taxon>Bacteria</taxon>
        <taxon>Pseudomonadati</taxon>
        <taxon>Planctomycetota</taxon>
        <taxon>Planctomycetia</taxon>
        <taxon>Pirellulales</taxon>
        <taxon>Pirellulaceae</taxon>
        <taxon>Pirellula</taxon>
    </lineage>
</organism>
<name>D2R6R7_PIRSD</name>